<reference evidence="1 2" key="1">
    <citation type="submission" date="2024-10" db="EMBL/GenBank/DDBJ databases">
        <title>The Natural Products Discovery Center: Release of the First 8490 Sequenced Strains for Exploring Actinobacteria Biosynthetic Diversity.</title>
        <authorList>
            <person name="Kalkreuter E."/>
            <person name="Kautsar S.A."/>
            <person name="Yang D."/>
            <person name="Bader C.D."/>
            <person name="Teijaro C.N."/>
            <person name="Fluegel L."/>
            <person name="Davis C.M."/>
            <person name="Simpson J.R."/>
            <person name="Lauterbach L."/>
            <person name="Steele A.D."/>
            <person name="Gui C."/>
            <person name="Meng S."/>
            <person name="Li G."/>
            <person name="Viehrig K."/>
            <person name="Ye F."/>
            <person name="Su P."/>
            <person name="Kiefer A.F."/>
            <person name="Nichols A."/>
            <person name="Cepeda A.J."/>
            <person name="Yan W."/>
            <person name="Fan B."/>
            <person name="Jiang Y."/>
            <person name="Adhikari A."/>
            <person name="Zheng C.-J."/>
            <person name="Schuster L."/>
            <person name="Cowan T.M."/>
            <person name="Smanski M.J."/>
            <person name="Chevrette M.G."/>
            <person name="De Carvalho L.P.S."/>
            <person name="Shen B."/>
        </authorList>
    </citation>
    <scope>NUCLEOTIDE SEQUENCE [LARGE SCALE GENOMIC DNA]</scope>
    <source>
        <strain evidence="1 2">NPDC001390</strain>
    </source>
</reference>
<gene>
    <name evidence="1" type="ORF">ACFY1D_34105</name>
</gene>
<organism evidence="1 2">
    <name type="scientific">Streptomyces bluensis</name>
    <dbReference type="NCBI Taxonomy" id="33897"/>
    <lineage>
        <taxon>Bacteria</taxon>
        <taxon>Bacillati</taxon>
        <taxon>Actinomycetota</taxon>
        <taxon>Actinomycetes</taxon>
        <taxon>Kitasatosporales</taxon>
        <taxon>Streptomycetaceae</taxon>
        <taxon>Streptomyces</taxon>
    </lineage>
</organism>
<evidence type="ECO:0008006" key="3">
    <source>
        <dbReference type="Google" id="ProtNLM"/>
    </source>
</evidence>
<name>A0ABW6USI2_9ACTN</name>
<proteinExistence type="predicted"/>
<evidence type="ECO:0000313" key="1">
    <source>
        <dbReference type="EMBL" id="MFF4526426.1"/>
    </source>
</evidence>
<dbReference type="EMBL" id="JBIAWJ010000025">
    <property type="protein sequence ID" value="MFF4526426.1"/>
    <property type="molecule type" value="Genomic_DNA"/>
</dbReference>
<sequence length="62" mass="7199">MRVRMAIAELCESLLLALVRILLPTQGRHRAVPDQHSDAEWTLTASQRERRLRRWHGVEVAV</sequence>
<comment type="caution">
    <text evidence="1">The sequence shown here is derived from an EMBL/GenBank/DDBJ whole genome shotgun (WGS) entry which is preliminary data.</text>
</comment>
<evidence type="ECO:0000313" key="2">
    <source>
        <dbReference type="Proteomes" id="UP001602058"/>
    </source>
</evidence>
<keyword evidence="2" id="KW-1185">Reference proteome</keyword>
<dbReference type="RefSeq" id="WP_387891927.1">
    <property type="nucleotide sequence ID" value="NZ_JBIAWJ010000025.1"/>
</dbReference>
<protein>
    <recommendedName>
        <fullName evidence="3">Secreted protein</fullName>
    </recommendedName>
</protein>
<dbReference type="Proteomes" id="UP001602058">
    <property type="component" value="Unassembled WGS sequence"/>
</dbReference>
<accession>A0ABW6USI2</accession>